<gene>
    <name evidence="12" type="ORF">C1SCF055_LOCUS5974</name>
</gene>
<feature type="transmembrane region" description="Helical" evidence="11">
    <location>
        <begin position="223"/>
        <end position="246"/>
    </location>
</feature>
<keyword evidence="7" id="KW-0653">Protein transport</keyword>
<evidence type="ECO:0000313" key="12">
    <source>
        <dbReference type="EMBL" id="CAI3977872.1"/>
    </source>
</evidence>
<keyword evidence="10" id="KW-0175">Coiled coil</keyword>
<evidence type="ECO:0000256" key="8">
    <source>
        <dbReference type="ARBA" id="ARBA00022989"/>
    </source>
</evidence>
<dbReference type="AlphaFoldDB" id="A0A9P1FL05"/>
<evidence type="ECO:0000256" key="2">
    <source>
        <dbReference type="ARBA" id="ARBA00007891"/>
    </source>
</evidence>
<evidence type="ECO:0000256" key="1">
    <source>
        <dbReference type="ARBA" id="ARBA00004163"/>
    </source>
</evidence>
<organism evidence="12">
    <name type="scientific">Cladocopium goreaui</name>
    <dbReference type="NCBI Taxonomy" id="2562237"/>
    <lineage>
        <taxon>Eukaryota</taxon>
        <taxon>Sar</taxon>
        <taxon>Alveolata</taxon>
        <taxon>Dinophyceae</taxon>
        <taxon>Suessiales</taxon>
        <taxon>Symbiodiniaceae</taxon>
        <taxon>Cladocopium</taxon>
    </lineage>
</organism>
<keyword evidence="6" id="KW-0931">ER-Golgi transport</keyword>
<comment type="subcellular location">
    <subcellularLocation>
        <location evidence="1">Endoplasmic reticulum membrane</location>
        <topology evidence="1">Single-pass type IV membrane protein</topology>
    </subcellularLocation>
</comment>
<evidence type="ECO:0000256" key="6">
    <source>
        <dbReference type="ARBA" id="ARBA00022892"/>
    </source>
</evidence>
<keyword evidence="5" id="KW-0256">Endoplasmic reticulum</keyword>
<evidence type="ECO:0000313" key="13">
    <source>
        <dbReference type="EMBL" id="CAL1131247.1"/>
    </source>
</evidence>
<dbReference type="EMBL" id="CAMXCT030000370">
    <property type="protein sequence ID" value="CAL4765184.1"/>
    <property type="molecule type" value="Genomic_DNA"/>
</dbReference>
<dbReference type="Proteomes" id="UP001152797">
    <property type="component" value="Unassembled WGS sequence"/>
</dbReference>
<sequence>MCSQLQSLHPLAAEFLLLLAHVENALKSGRAQEADLEGCDWKIRKAKVASYELALRDRLKHWEALPINVAEQYRSRVEQLSCMLKKETPAAAELPRLENEQEECTSHVQKDPHRQAALSANVQEQNTPCFPRDVPWRRSQGHQGTRLETRPIATNGEARNNLESEMVDLAENMKGAANVFLQTLKKDNERLEDMHSSQQRSLDNVTAHSESGKKLLRSGQMSFFCTMILLAVSVVVFCMMIPFIVFT</sequence>
<dbReference type="GO" id="GO:0005789">
    <property type="term" value="C:endoplasmic reticulum membrane"/>
    <property type="evidence" value="ECO:0007669"/>
    <property type="project" value="UniProtKB-SubCell"/>
</dbReference>
<comment type="similarity">
    <text evidence="2">Belongs to the USE1 family.</text>
</comment>
<keyword evidence="14" id="KW-1185">Reference proteome</keyword>
<keyword evidence="4 11" id="KW-0812">Transmembrane</keyword>
<keyword evidence="8 11" id="KW-1133">Transmembrane helix</keyword>
<evidence type="ECO:0000256" key="9">
    <source>
        <dbReference type="ARBA" id="ARBA00023136"/>
    </source>
</evidence>
<dbReference type="EMBL" id="CAMXCT020000370">
    <property type="protein sequence ID" value="CAL1131247.1"/>
    <property type="molecule type" value="Genomic_DNA"/>
</dbReference>
<protein>
    <recommendedName>
        <fullName evidence="15">Vesicle transport protein USE1</fullName>
    </recommendedName>
</protein>
<proteinExistence type="inferred from homology"/>
<name>A0A9P1FL05_9DINO</name>
<dbReference type="GO" id="GO:0015031">
    <property type="term" value="P:protein transport"/>
    <property type="evidence" value="ECO:0007669"/>
    <property type="project" value="UniProtKB-KW"/>
</dbReference>
<evidence type="ECO:0000256" key="3">
    <source>
        <dbReference type="ARBA" id="ARBA00022448"/>
    </source>
</evidence>
<keyword evidence="3" id="KW-0813">Transport</keyword>
<reference evidence="12" key="1">
    <citation type="submission" date="2022-10" db="EMBL/GenBank/DDBJ databases">
        <authorList>
            <person name="Chen Y."/>
            <person name="Dougan E. K."/>
            <person name="Chan C."/>
            <person name="Rhodes N."/>
            <person name="Thang M."/>
        </authorList>
    </citation>
    <scope>NUCLEOTIDE SEQUENCE</scope>
</reference>
<keyword evidence="9 11" id="KW-0472">Membrane</keyword>
<accession>A0A9P1FL05</accession>
<evidence type="ECO:0000256" key="4">
    <source>
        <dbReference type="ARBA" id="ARBA00022692"/>
    </source>
</evidence>
<reference evidence="13" key="2">
    <citation type="submission" date="2024-04" db="EMBL/GenBank/DDBJ databases">
        <authorList>
            <person name="Chen Y."/>
            <person name="Shah S."/>
            <person name="Dougan E. K."/>
            <person name="Thang M."/>
            <person name="Chan C."/>
        </authorList>
    </citation>
    <scope>NUCLEOTIDE SEQUENCE [LARGE SCALE GENOMIC DNA]</scope>
</reference>
<dbReference type="GO" id="GO:0016192">
    <property type="term" value="P:vesicle-mediated transport"/>
    <property type="evidence" value="ECO:0007669"/>
    <property type="project" value="UniProtKB-KW"/>
</dbReference>
<evidence type="ECO:0000256" key="7">
    <source>
        <dbReference type="ARBA" id="ARBA00022927"/>
    </source>
</evidence>
<dbReference type="OrthoDB" id="414461at2759"/>
<feature type="coiled-coil region" evidence="10">
    <location>
        <begin position="159"/>
        <end position="201"/>
    </location>
</feature>
<comment type="caution">
    <text evidence="12">The sequence shown here is derived from an EMBL/GenBank/DDBJ whole genome shotgun (WGS) entry which is preliminary data.</text>
</comment>
<evidence type="ECO:0000313" key="14">
    <source>
        <dbReference type="Proteomes" id="UP001152797"/>
    </source>
</evidence>
<dbReference type="EMBL" id="CAMXCT010000370">
    <property type="protein sequence ID" value="CAI3977872.1"/>
    <property type="molecule type" value="Genomic_DNA"/>
</dbReference>
<evidence type="ECO:0008006" key="15">
    <source>
        <dbReference type="Google" id="ProtNLM"/>
    </source>
</evidence>
<evidence type="ECO:0000256" key="11">
    <source>
        <dbReference type="SAM" id="Phobius"/>
    </source>
</evidence>
<evidence type="ECO:0000256" key="10">
    <source>
        <dbReference type="SAM" id="Coils"/>
    </source>
</evidence>
<dbReference type="InterPro" id="IPR019150">
    <property type="entry name" value="Vesicle_transport_protein_Use1"/>
</dbReference>
<dbReference type="Pfam" id="PF09753">
    <property type="entry name" value="Use1"/>
    <property type="match status" value="1"/>
</dbReference>
<evidence type="ECO:0000256" key="5">
    <source>
        <dbReference type="ARBA" id="ARBA00022824"/>
    </source>
</evidence>